<evidence type="ECO:0000259" key="3">
    <source>
        <dbReference type="Pfam" id="PF00149"/>
    </source>
</evidence>
<feature type="domain" description="Calcineurin-like phosphoesterase" evidence="3">
    <location>
        <begin position="6"/>
        <end position="242"/>
    </location>
</feature>
<sequence>MTASLTVLATTDLHGQVRDHDYGTGRPYEDAYGNRIGLARVADVVRRLRREAPHTLLVDAGDVLEGSALSHHYAQLLAGPDDVPLHPMAAVMNYLGYDAVTLGNHELDYGLTALARFREQLDAPLLAGNVHDAVTGEPTLEGYVLRDVAVLDGAPPVRVGIIGLTTPKVTSWNRDVRAHLRFTDLETAAVPLVDAVRDAGAEVVVAVVHSGIVEPSTPENAALDLARRVPGIDVVVAGHAHVEVAERHVTGPDGRAVLLTQPLCWGMRVAAIDVRLERTGSGWAVRGATSRLVDTADGVEDAEVVALVATQHEHVRALGDQVVGHVATPIETEPARYRPTSALALVAAAQAAGLRRLLPGDVPVLSLVSPTNRYAAVTAGPVRRRQVAALCQFDSGLVVVALTGAQLREHLEHGAAFFATTQSTGPHHPDALTNAATPRTPHGTPDFDYDVAYGTDAPLTYDLALDRPPGARVTALSYAGRPVRDVDRFHVVVSRYRASGAAAYPHVSAAPVVHEVAESLRTRVEQHLAEGRPYARAPHWRLLHGAEPLVVVDLHPVG</sequence>
<dbReference type="PRINTS" id="PR01607">
    <property type="entry name" value="APYRASEFAMLY"/>
</dbReference>
<reference evidence="6 7" key="1">
    <citation type="submission" date="2019-05" db="EMBL/GenBank/DDBJ databases">
        <title>Mumia sp. nov., isolated from the intestinal contents of plateau pika (Ochotona curzoniae) in the Qinghai-Tibet plateau of China.</title>
        <authorList>
            <person name="Tian Z."/>
        </authorList>
    </citation>
    <scope>NUCLEOTIDE SEQUENCE [LARGE SCALE GENOMIC DNA]</scope>
    <source>
        <strain evidence="7">527</strain>
        <strain evidence="6">Z527</strain>
    </source>
</reference>
<dbReference type="OrthoDB" id="1016457at2"/>
<dbReference type="GO" id="GO:0000166">
    <property type="term" value="F:nucleotide binding"/>
    <property type="evidence" value="ECO:0007669"/>
    <property type="project" value="UniProtKB-KW"/>
</dbReference>
<dbReference type="Proteomes" id="UP000306740">
    <property type="component" value="Unassembled WGS sequence"/>
</dbReference>
<dbReference type="InterPro" id="IPR006146">
    <property type="entry name" value="5'-Nucleotdase_CS"/>
</dbReference>
<dbReference type="GO" id="GO:0046872">
    <property type="term" value="F:metal ion binding"/>
    <property type="evidence" value="ECO:0007669"/>
    <property type="project" value="InterPro"/>
</dbReference>
<dbReference type="GO" id="GO:0030288">
    <property type="term" value="C:outer membrane-bounded periplasmic space"/>
    <property type="evidence" value="ECO:0007669"/>
    <property type="project" value="TreeGrafter"/>
</dbReference>
<comment type="similarity">
    <text evidence="2">Belongs to the 5'-nucleotidase family.</text>
</comment>
<keyword evidence="2" id="KW-0378">Hydrolase</keyword>
<evidence type="ECO:0000313" key="6">
    <source>
        <dbReference type="EMBL" id="TNC44266.1"/>
    </source>
</evidence>
<dbReference type="InterPro" id="IPR006179">
    <property type="entry name" value="5_nucleotidase/apyrase"/>
</dbReference>
<dbReference type="InterPro" id="IPR004843">
    <property type="entry name" value="Calcineurin-like_PHP"/>
</dbReference>
<dbReference type="PROSITE" id="PS00785">
    <property type="entry name" value="5_NUCLEOTIDASE_1"/>
    <property type="match status" value="1"/>
</dbReference>
<dbReference type="RefSeq" id="WP_139106275.1">
    <property type="nucleotide sequence ID" value="NZ_VDFR01000073.1"/>
</dbReference>
<protein>
    <submittedName>
        <fullName evidence="6">Bifunctional metallophosphatase/5'-nucleotidase</fullName>
    </submittedName>
</protein>
<dbReference type="SUPFAM" id="SSF55816">
    <property type="entry name" value="5'-nucleotidase (syn. UDP-sugar hydrolase), C-terminal domain"/>
    <property type="match status" value="1"/>
</dbReference>
<evidence type="ECO:0000256" key="1">
    <source>
        <dbReference type="ARBA" id="ARBA00022729"/>
    </source>
</evidence>
<accession>A0A5C4MI10</accession>
<dbReference type="AlphaFoldDB" id="A0A5C4MI10"/>
<dbReference type="GO" id="GO:0016788">
    <property type="term" value="F:hydrolase activity, acting on ester bonds"/>
    <property type="evidence" value="ECO:0007669"/>
    <property type="project" value="InterPro"/>
</dbReference>
<dbReference type="SUPFAM" id="SSF56300">
    <property type="entry name" value="Metallo-dependent phosphatases"/>
    <property type="match status" value="1"/>
</dbReference>
<dbReference type="Gene3D" id="3.60.21.10">
    <property type="match status" value="1"/>
</dbReference>
<dbReference type="InterPro" id="IPR036907">
    <property type="entry name" value="5'-Nucleotdase_C_sf"/>
</dbReference>
<dbReference type="GO" id="GO:0009166">
    <property type="term" value="P:nucleotide catabolic process"/>
    <property type="evidence" value="ECO:0007669"/>
    <property type="project" value="InterPro"/>
</dbReference>
<dbReference type="Gene3D" id="3.90.780.10">
    <property type="entry name" value="5'-Nucleotidase, C-terminal domain"/>
    <property type="match status" value="1"/>
</dbReference>
<proteinExistence type="inferred from homology"/>
<evidence type="ECO:0000259" key="4">
    <source>
        <dbReference type="Pfam" id="PF02872"/>
    </source>
</evidence>
<comment type="caution">
    <text evidence="6">The sequence shown here is derived from an EMBL/GenBank/DDBJ whole genome shotgun (WGS) entry which is preliminary data.</text>
</comment>
<dbReference type="InterPro" id="IPR008334">
    <property type="entry name" value="5'-Nucleotdase_C"/>
</dbReference>
<name>A0A5C4MI10_9ACTN</name>
<dbReference type="PANTHER" id="PTHR11575:SF6">
    <property type="entry name" value="2',3'-CYCLIC-NUCLEOTIDE 2'-PHOSPHODIESTERASE_3'-NUCLEOTIDASE"/>
    <property type="match status" value="1"/>
</dbReference>
<dbReference type="Pfam" id="PF00149">
    <property type="entry name" value="Metallophos"/>
    <property type="match status" value="1"/>
</dbReference>
<keyword evidence="2" id="KW-0547">Nucleotide-binding</keyword>
<feature type="domain" description="5'-Nucleotidase C-terminal" evidence="4">
    <location>
        <begin position="322"/>
        <end position="507"/>
    </location>
</feature>
<dbReference type="PANTHER" id="PTHR11575">
    <property type="entry name" value="5'-NUCLEOTIDASE-RELATED"/>
    <property type="match status" value="1"/>
</dbReference>
<dbReference type="Pfam" id="PF02872">
    <property type="entry name" value="5_nucleotid_C"/>
    <property type="match status" value="1"/>
</dbReference>
<keyword evidence="1" id="KW-0732">Signal</keyword>
<dbReference type="InterPro" id="IPR029052">
    <property type="entry name" value="Metallo-depent_PP-like"/>
</dbReference>
<evidence type="ECO:0000256" key="2">
    <source>
        <dbReference type="RuleBase" id="RU362119"/>
    </source>
</evidence>
<dbReference type="EMBL" id="VDFR01000073">
    <property type="protein sequence ID" value="TNC44266.1"/>
    <property type="molecule type" value="Genomic_DNA"/>
</dbReference>
<organism evidence="6 7">
    <name type="scientific">Mumia zhuanghuii</name>
    <dbReference type="NCBI Taxonomy" id="2585211"/>
    <lineage>
        <taxon>Bacteria</taxon>
        <taxon>Bacillati</taxon>
        <taxon>Actinomycetota</taxon>
        <taxon>Actinomycetes</taxon>
        <taxon>Propionibacteriales</taxon>
        <taxon>Nocardioidaceae</taxon>
        <taxon>Mumia</taxon>
    </lineage>
</organism>
<dbReference type="EMBL" id="VDFR01000177">
    <property type="protein sequence ID" value="TNC33104.1"/>
    <property type="molecule type" value="Genomic_DNA"/>
</dbReference>
<evidence type="ECO:0000313" key="5">
    <source>
        <dbReference type="EMBL" id="TNC33104.1"/>
    </source>
</evidence>
<evidence type="ECO:0000313" key="7">
    <source>
        <dbReference type="Proteomes" id="UP000306740"/>
    </source>
</evidence>
<gene>
    <name evidence="6" type="ORF">FHE65_16790</name>
    <name evidence="5" type="ORF">FHE65_29500</name>
</gene>